<sequence length="263" mass="30255">MIDIPFFDSLTHASRNGCWLGKNHFNASLDRLLMEARKIENYKACLVNIAGYQDNNELESIALQYPNLFVPIAGFDPSKYESISEISIKLKEISCRRFAGIKLHPRLNKYNPLSSKCLFTIQKASESGLIVFLDTLFRQMYLPSRHTADIIDKIAFSCPDTKIVLLHGGGTSMLDVYEIVRMRKNLLLDISFSMMRYKGSSLDLDIKFIANTLDERVTLGSDFPEYVPEECRNVAINMMQELPLKNIHNIFHGNLERFFEKWI</sequence>
<dbReference type="RefSeq" id="WP_189471979.1">
    <property type="nucleotide sequence ID" value="NZ_BMXS01000026.1"/>
</dbReference>
<evidence type="ECO:0000313" key="3">
    <source>
        <dbReference type="Proteomes" id="UP000653056"/>
    </source>
</evidence>
<keyword evidence="3" id="KW-1185">Reference proteome</keyword>
<name>A0ABQ2Z9W5_9GAMM</name>
<organism evidence="2 3">
    <name type="scientific">Litchfieldella qijiaojingensis</name>
    <dbReference type="NCBI Taxonomy" id="980347"/>
    <lineage>
        <taxon>Bacteria</taxon>
        <taxon>Pseudomonadati</taxon>
        <taxon>Pseudomonadota</taxon>
        <taxon>Gammaproteobacteria</taxon>
        <taxon>Oceanospirillales</taxon>
        <taxon>Halomonadaceae</taxon>
        <taxon>Litchfieldella</taxon>
    </lineage>
</organism>
<dbReference type="GO" id="GO:0016787">
    <property type="term" value="F:hydrolase activity"/>
    <property type="evidence" value="ECO:0007669"/>
    <property type="project" value="UniProtKB-KW"/>
</dbReference>
<dbReference type="Pfam" id="PF04909">
    <property type="entry name" value="Amidohydro_2"/>
    <property type="match status" value="1"/>
</dbReference>
<accession>A0ABQ2Z9W5</accession>
<gene>
    <name evidence="2" type="ORF">GCM10007160_37600</name>
</gene>
<evidence type="ECO:0000313" key="2">
    <source>
        <dbReference type="EMBL" id="GGY06521.1"/>
    </source>
</evidence>
<protein>
    <submittedName>
        <fullName evidence="2">Metal-dependent hydrolase</fullName>
    </submittedName>
</protein>
<dbReference type="InterPro" id="IPR032466">
    <property type="entry name" value="Metal_Hydrolase"/>
</dbReference>
<proteinExistence type="predicted"/>
<feature type="domain" description="Amidohydrolase-related" evidence="1">
    <location>
        <begin position="27"/>
        <end position="259"/>
    </location>
</feature>
<keyword evidence="2" id="KW-0378">Hydrolase</keyword>
<dbReference type="EMBL" id="BMXS01000026">
    <property type="protein sequence ID" value="GGY06521.1"/>
    <property type="molecule type" value="Genomic_DNA"/>
</dbReference>
<reference evidence="3" key="1">
    <citation type="journal article" date="2019" name="Int. J. Syst. Evol. Microbiol.">
        <title>The Global Catalogue of Microorganisms (GCM) 10K type strain sequencing project: providing services to taxonomists for standard genome sequencing and annotation.</title>
        <authorList>
            <consortium name="The Broad Institute Genomics Platform"/>
            <consortium name="The Broad Institute Genome Sequencing Center for Infectious Disease"/>
            <person name="Wu L."/>
            <person name="Ma J."/>
        </authorList>
    </citation>
    <scope>NUCLEOTIDE SEQUENCE [LARGE SCALE GENOMIC DNA]</scope>
    <source>
        <strain evidence="3">KCTC 22228</strain>
    </source>
</reference>
<comment type="caution">
    <text evidence="2">The sequence shown here is derived from an EMBL/GenBank/DDBJ whole genome shotgun (WGS) entry which is preliminary data.</text>
</comment>
<dbReference type="InterPro" id="IPR006680">
    <property type="entry name" value="Amidohydro-rel"/>
</dbReference>
<dbReference type="Gene3D" id="3.20.20.140">
    <property type="entry name" value="Metal-dependent hydrolases"/>
    <property type="match status" value="1"/>
</dbReference>
<dbReference type="SUPFAM" id="SSF51556">
    <property type="entry name" value="Metallo-dependent hydrolases"/>
    <property type="match status" value="1"/>
</dbReference>
<dbReference type="Proteomes" id="UP000653056">
    <property type="component" value="Unassembled WGS sequence"/>
</dbReference>
<evidence type="ECO:0000259" key="1">
    <source>
        <dbReference type="Pfam" id="PF04909"/>
    </source>
</evidence>